<dbReference type="Gene3D" id="2.120.10.30">
    <property type="entry name" value="TolB, C-terminal domain"/>
    <property type="match status" value="3"/>
</dbReference>
<keyword evidence="3" id="KW-0732">Signal</keyword>
<evidence type="ECO:0000256" key="1">
    <source>
        <dbReference type="ARBA" id="ARBA00009820"/>
    </source>
</evidence>
<dbReference type="Pfam" id="PF07676">
    <property type="entry name" value="PD40"/>
    <property type="match status" value="3"/>
</dbReference>
<evidence type="ECO:0000313" key="4">
    <source>
        <dbReference type="EMBL" id="MBI5168885.1"/>
    </source>
</evidence>
<dbReference type="SUPFAM" id="SSF82171">
    <property type="entry name" value="DPP6 N-terminal domain-like"/>
    <property type="match status" value="1"/>
</dbReference>
<dbReference type="InterPro" id="IPR011042">
    <property type="entry name" value="6-blade_b-propeller_TolB-like"/>
</dbReference>
<comment type="caution">
    <text evidence="4">The sequence shown here is derived from an EMBL/GenBank/DDBJ whole genome shotgun (WGS) entry which is preliminary data.</text>
</comment>
<dbReference type="InterPro" id="IPR011659">
    <property type="entry name" value="WD40"/>
</dbReference>
<dbReference type="AlphaFoldDB" id="A0A933SBY2"/>
<name>A0A933SBY2_UNCEI</name>
<dbReference type="Gene3D" id="2.40.160.50">
    <property type="entry name" value="membrane protein fhac: a member of the omp85/tpsb transporter family"/>
    <property type="match status" value="1"/>
</dbReference>
<dbReference type="EMBL" id="JACRIW010000038">
    <property type="protein sequence ID" value="MBI5168885.1"/>
    <property type="molecule type" value="Genomic_DNA"/>
</dbReference>
<protein>
    <submittedName>
        <fullName evidence="4">PD40 domain-containing protein</fullName>
    </submittedName>
</protein>
<dbReference type="Proteomes" id="UP000696931">
    <property type="component" value="Unassembled WGS sequence"/>
</dbReference>
<dbReference type="PANTHER" id="PTHR36842">
    <property type="entry name" value="PROTEIN TOLB HOMOLOG"/>
    <property type="match status" value="1"/>
</dbReference>
<evidence type="ECO:0000256" key="3">
    <source>
        <dbReference type="SAM" id="SignalP"/>
    </source>
</evidence>
<gene>
    <name evidence="4" type="ORF">HZA61_05330</name>
</gene>
<dbReference type="PANTHER" id="PTHR36842:SF1">
    <property type="entry name" value="PROTEIN TOLB"/>
    <property type="match status" value="1"/>
</dbReference>
<comment type="similarity">
    <text evidence="1">Belongs to the TolB family.</text>
</comment>
<accession>A0A933SBY2</accession>
<sequence length="1058" mass="118128">MRLRGAVVLAFAVLLAVAAAPAHAQYFGQNKVQYGTYDWRSIQSDHFEVYFYTGSESLAVRTLDLAEKTQAEFSKRLAHRLSKRIPIILYANHNDFSQTNVTSELIDGGTGGFTELLRDRVVVPFTGSYEDFRHVLVHELVHAFQFDILYNGTGVSLLSGQGFFQMPLWFAEGMAEYYSLGMEPNAEMWCRDGALTGYVPPLPWMGGYPVYKFGQSAIALLHERYGAERFRDLLKRARQMRNFDRAFERTYGLTVEKYDEQWRTWLRKTYWPTVANREHPEAYGKRLTDHRRDQSNLNIAPSVSPQGDRIAYFSDRKQYTDIYLMSAYDGRVLRRVVRGERNVQFESWPLFRSSIAWSPDGRQLALGAKSAGKDRLYLVDAQDGKVVKTFDLPCEVLAYPAWSPVSDSIVVSGMHGGRSDLYLVDAGTGEVSRLTDDTWDEKEACWSPDGRRIAFASDRLAPVVLHPAPPDSGYGRYGLFEMDLATRETKLLLDTSGEDQCPQWSPDGRRVTFISNRDGAPNLYLFDPGDRSILQLTDLLGGVSSQSWSRTGDRLVFSAFDRGGWDVFAVQEPLSLEGTVQRLRRKVPGAVLSVEQAGGGARPGETAAPVRGALATLWPDSLSVPDSSLGTSRRRPDGPRAPLPGIANEPPAWGDGIGMNMPGAGPFVPPPLPDTAAPPPVRTPLVETGGPFALSDSVLSQKPRPYRWRFGAEQANGGFAAASGYGFAGSTSILFSDFLGDRNLYVATDVYPGALEETNALVLYSSLPRRWDWGAGVFHFKNYMLSRTTSFGEQLSSAQIFSERNYGLLAQSSYPFDRFRRAEFQVTQMFVERTFYARDDFGYYYRGPKETRSVTSPSVSFVGDNSLMGYYGPVNGSRYNLTYAPSVNLFGNSLEYQTVSADFRRYWDLTYGYTFATRVMGAGSWGRDPQAFRIGGFSTLRGWPDFDVVGSRFTLVTTELRFPFISQLGLVGPVPLGSFNLKGAIFSDAALVWNDGDPLRFSAVDANGARRLVSPKLGFGTGIRTFFLFALFKLDVAWRTDFHDTSSPRWHFSVGPEF</sequence>
<feature type="chain" id="PRO_5037012361" evidence="3">
    <location>
        <begin position="25"/>
        <end position="1058"/>
    </location>
</feature>
<evidence type="ECO:0000256" key="2">
    <source>
        <dbReference type="SAM" id="MobiDB-lite"/>
    </source>
</evidence>
<feature type="signal peptide" evidence="3">
    <location>
        <begin position="1"/>
        <end position="24"/>
    </location>
</feature>
<feature type="compositionally biased region" description="Pro residues" evidence="2">
    <location>
        <begin position="667"/>
        <end position="677"/>
    </location>
</feature>
<feature type="region of interest" description="Disordered" evidence="2">
    <location>
        <begin position="624"/>
        <end position="677"/>
    </location>
</feature>
<proteinExistence type="inferred from homology"/>
<reference evidence="4" key="1">
    <citation type="submission" date="2020-07" db="EMBL/GenBank/DDBJ databases">
        <title>Huge and variable diversity of episymbiotic CPR bacteria and DPANN archaea in groundwater ecosystems.</title>
        <authorList>
            <person name="He C.Y."/>
            <person name="Keren R."/>
            <person name="Whittaker M."/>
            <person name="Farag I.F."/>
            <person name="Doudna J."/>
            <person name="Cate J.H.D."/>
            <person name="Banfield J.F."/>
        </authorList>
    </citation>
    <scope>NUCLEOTIDE SEQUENCE</scope>
    <source>
        <strain evidence="4">NC_groundwater_1813_Pr3_B-0.1um_71_17</strain>
    </source>
</reference>
<organism evidence="4 5">
    <name type="scientific">Eiseniibacteriota bacterium</name>
    <dbReference type="NCBI Taxonomy" id="2212470"/>
    <lineage>
        <taxon>Bacteria</taxon>
        <taxon>Candidatus Eiseniibacteriota</taxon>
    </lineage>
</organism>
<evidence type="ECO:0000313" key="5">
    <source>
        <dbReference type="Proteomes" id="UP000696931"/>
    </source>
</evidence>